<dbReference type="Proteomes" id="UP000683360">
    <property type="component" value="Unassembled WGS sequence"/>
</dbReference>
<gene>
    <name evidence="1" type="ORF">MEDL_58253</name>
</gene>
<dbReference type="EMBL" id="CAJPWZ010002850">
    <property type="protein sequence ID" value="CAG2246263.1"/>
    <property type="molecule type" value="Genomic_DNA"/>
</dbReference>
<sequence>MFPDAFVDEILTKRPDELSEIACQTLKTTGELSEILIDQLFQKEPTLQFGNRKRHLLRVMEKFDIIVRPEFRDIDNDKRQKSHSYYLPCMIEKSLPFDYIKKMFIKENVKVTITPWLVFEFKFLPCHFNHILFYYLRNYTVCKVETLHPAVYIWKGSVYVDLEKLVNSLSAFLEMLYPCKYGTGVMLTRHVQKDA</sequence>
<reference evidence="1" key="1">
    <citation type="submission" date="2021-03" db="EMBL/GenBank/DDBJ databases">
        <authorList>
            <person name="Bekaert M."/>
        </authorList>
    </citation>
    <scope>NUCLEOTIDE SEQUENCE</scope>
</reference>
<keyword evidence="2" id="KW-1185">Reference proteome</keyword>
<evidence type="ECO:0000313" key="1">
    <source>
        <dbReference type="EMBL" id="CAG2246263.1"/>
    </source>
</evidence>
<dbReference type="AlphaFoldDB" id="A0A8S3UL07"/>
<protein>
    <submittedName>
        <fullName evidence="1">Uncharacterized protein</fullName>
    </submittedName>
</protein>
<accession>A0A8S3UL07</accession>
<name>A0A8S3UL07_MYTED</name>
<organism evidence="1 2">
    <name type="scientific">Mytilus edulis</name>
    <name type="common">Blue mussel</name>
    <dbReference type="NCBI Taxonomy" id="6550"/>
    <lineage>
        <taxon>Eukaryota</taxon>
        <taxon>Metazoa</taxon>
        <taxon>Spiralia</taxon>
        <taxon>Lophotrochozoa</taxon>
        <taxon>Mollusca</taxon>
        <taxon>Bivalvia</taxon>
        <taxon>Autobranchia</taxon>
        <taxon>Pteriomorphia</taxon>
        <taxon>Mytilida</taxon>
        <taxon>Mytiloidea</taxon>
        <taxon>Mytilidae</taxon>
        <taxon>Mytilinae</taxon>
        <taxon>Mytilus</taxon>
    </lineage>
</organism>
<comment type="caution">
    <text evidence="1">The sequence shown here is derived from an EMBL/GenBank/DDBJ whole genome shotgun (WGS) entry which is preliminary data.</text>
</comment>
<evidence type="ECO:0000313" key="2">
    <source>
        <dbReference type="Proteomes" id="UP000683360"/>
    </source>
</evidence>
<proteinExistence type="predicted"/>